<dbReference type="Proteomes" id="UP000266292">
    <property type="component" value="Chromosome"/>
</dbReference>
<protein>
    <submittedName>
        <fullName evidence="1">Uncharacterized protein</fullName>
    </submittedName>
</protein>
<keyword evidence="2" id="KW-1185">Reference proteome</keyword>
<sequence>MKRIVIFVESPELLSVKKKFLGVKAFAGAHSRFLLLHENRILKTYLKTLQSVLVIKKDIVFFMVKYSYKSMLKPEKGIRALWAVF</sequence>
<gene>
    <name evidence="1" type="ORF">CA264_13645</name>
</gene>
<dbReference type="RefSeq" id="WP_025607942.1">
    <property type="nucleotide sequence ID" value="NZ_CP021235.1"/>
</dbReference>
<evidence type="ECO:0000313" key="2">
    <source>
        <dbReference type="Proteomes" id="UP000266292"/>
    </source>
</evidence>
<reference evidence="2" key="1">
    <citation type="submission" date="2017-05" db="EMBL/GenBank/DDBJ databases">
        <authorList>
            <person name="Ray J."/>
            <person name="Price M."/>
            <person name="Deutschbauer A."/>
        </authorList>
    </citation>
    <scope>NUCLEOTIDE SEQUENCE [LARGE SCALE GENOMIC DNA]</scope>
    <source>
        <strain evidence="2">DSM 19842</strain>
    </source>
</reference>
<evidence type="ECO:0000313" key="1">
    <source>
        <dbReference type="EMBL" id="ARS36393.1"/>
    </source>
</evidence>
<dbReference type="KEGG" id="pact:CA264_13645"/>
<dbReference type="AlphaFoldDB" id="A0A1X9YU57"/>
<proteinExistence type="predicted"/>
<organism evidence="1 2">
    <name type="scientific">Pontibacter actiniarum</name>
    <dbReference type="NCBI Taxonomy" id="323450"/>
    <lineage>
        <taxon>Bacteria</taxon>
        <taxon>Pseudomonadati</taxon>
        <taxon>Bacteroidota</taxon>
        <taxon>Cytophagia</taxon>
        <taxon>Cytophagales</taxon>
        <taxon>Hymenobacteraceae</taxon>
        <taxon>Pontibacter</taxon>
    </lineage>
</organism>
<dbReference type="EMBL" id="CP021235">
    <property type="protein sequence ID" value="ARS36393.1"/>
    <property type="molecule type" value="Genomic_DNA"/>
</dbReference>
<accession>A0A1X9YU57</accession>
<name>A0A1X9YU57_9BACT</name>